<evidence type="ECO:0000313" key="5">
    <source>
        <dbReference type="EMBL" id="REH93050.1"/>
    </source>
</evidence>
<comment type="pathway">
    <text evidence="1">Siderophore biosynthesis.</text>
</comment>
<gene>
    <name evidence="5" type="ORF">DOS83_09420</name>
</gene>
<evidence type="ECO:0000259" key="3">
    <source>
        <dbReference type="Pfam" id="PF04183"/>
    </source>
</evidence>
<dbReference type="PANTHER" id="PTHR34384">
    <property type="entry name" value="L-2,3-DIAMINOPROPANOATE--CITRATE LIGASE"/>
    <property type="match status" value="1"/>
</dbReference>
<feature type="domain" description="Aerobactin siderophore biosynthesis IucA/IucC-like C-terminal" evidence="4">
    <location>
        <begin position="414"/>
        <end position="571"/>
    </location>
</feature>
<accession>A0A3E0IN27</accession>
<dbReference type="Gene3D" id="1.10.510.40">
    <property type="match status" value="1"/>
</dbReference>
<evidence type="ECO:0000256" key="2">
    <source>
        <dbReference type="ARBA" id="ARBA00007832"/>
    </source>
</evidence>
<dbReference type="EMBL" id="QKXQ01000429">
    <property type="protein sequence ID" value="REH93050.1"/>
    <property type="molecule type" value="Genomic_DNA"/>
</dbReference>
<dbReference type="PANTHER" id="PTHR34384:SF6">
    <property type="entry name" value="STAPHYLOFERRIN B SYNTHASE"/>
    <property type="match status" value="1"/>
</dbReference>
<evidence type="ECO:0000313" key="6">
    <source>
        <dbReference type="Proteomes" id="UP000256562"/>
    </source>
</evidence>
<comment type="similarity">
    <text evidence="2">Belongs to the IucA/IucC family.</text>
</comment>
<proteinExistence type="inferred from homology"/>
<reference evidence="5 6" key="1">
    <citation type="journal article" date="2018" name="Vet. Microbiol.">
        <title>Characterisation of Staphylococcus felis isolated from cats using whole genome sequencing.</title>
        <authorList>
            <person name="Worthing K."/>
            <person name="Pang S."/>
            <person name="Trott D.J."/>
            <person name="Abraham S."/>
            <person name="Coombs G.W."/>
            <person name="Jordan D."/>
            <person name="McIntyre L."/>
            <person name="Davies M.R."/>
            <person name="Norris J."/>
        </authorList>
    </citation>
    <scope>NUCLEOTIDE SEQUENCE [LARGE SCALE GENOMIC DNA]</scope>
    <source>
        <strain evidence="5 6">F9</strain>
    </source>
</reference>
<sequence length="587" mass="68087">MSVNHQKKAEQNIQYRVLLACVKESLFPDDTRTTIQNGSIKIQRHQHCIHVEYETRSAFYQFELNGPITYTCGQHSQAITSLDELMDVLKMHFDIHFHERLMDELHSSCLGLTLSYEQYAQRQTAIQHSLKFSRMPNTLNFLSWLLHMNDDEHFSGLEYTEGMVWEGHPSHPLTKTKLPLTKDEMKRYAPEFMKIIPLRVVLVHQSFLNETSMNEERDFVLDRIIPELKTQLHHFMASFDYPLEVYKVMFVHPWQYENVIVKQFEDEIEKHLVIPTPHTVESKATLSFRTMALVHKPYHIKLPVNIQATSAVRTVSTVTTVDGPKLSHQLQDMLEIYPSLKVAAEPYGAYVDVEKDLARQFAMIVRYAPSHQIEEDIQIVTAALTQYNPVDHQVTVDSLIEHIYGEVNSSTIQTFIRHYAERLITPLIGYIQTYGIALEAHQQNTILQLDKDTHEFSFIVRDLGGARIDIDTLSQTVPNIEVTNQSLVADCIEDVIAKFQHAIIQNQLGTLIHHFHHKYDVSEEALYQIVKETTERAIRNHLRHADALREVLFGHRITVKALLNMRMQQKVKKYVQIQLDNPLKGEV</sequence>
<protein>
    <submittedName>
        <fullName evidence="5">Siderophore synthetase</fullName>
    </submittedName>
</protein>
<dbReference type="InterPro" id="IPR007310">
    <property type="entry name" value="Aerobactin_biosyn_IucA/IucC_N"/>
</dbReference>
<dbReference type="AlphaFoldDB" id="A0A3E0IN27"/>
<name>A0A3E0IN27_9STAP</name>
<organism evidence="5 6">
    <name type="scientific">Staphylococcus felis</name>
    <dbReference type="NCBI Taxonomy" id="46127"/>
    <lineage>
        <taxon>Bacteria</taxon>
        <taxon>Bacillati</taxon>
        <taxon>Bacillota</taxon>
        <taxon>Bacilli</taxon>
        <taxon>Bacillales</taxon>
        <taxon>Staphylococcaceae</taxon>
        <taxon>Staphylococcus</taxon>
    </lineage>
</organism>
<dbReference type="OrthoDB" id="495728at2"/>
<feature type="domain" description="Aerobactin siderophore biosynthesis IucA/IucC N-terminal" evidence="3">
    <location>
        <begin position="160"/>
        <end position="386"/>
    </location>
</feature>
<dbReference type="InterPro" id="IPR022770">
    <property type="entry name" value="IucA/IucC-like_C"/>
</dbReference>
<dbReference type="RefSeq" id="WP_116094790.1">
    <property type="nucleotide sequence ID" value="NZ_QKXQ01000429.1"/>
</dbReference>
<dbReference type="GO" id="GO:0019290">
    <property type="term" value="P:siderophore biosynthetic process"/>
    <property type="evidence" value="ECO:0007669"/>
    <property type="project" value="InterPro"/>
</dbReference>
<evidence type="ECO:0000256" key="1">
    <source>
        <dbReference type="ARBA" id="ARBA00004924"/>
    </source>
</evidence>
<evidence type="ECO:0000259" key="4">
    <source>
        <dbReference type="Pfam" id="PF06276"/>
    </source>
</evidence>
<dbReference type="GO" id="GO:0016881">
    <property type="term" value="F:acid-amino acid ligase activity"/>
    <property type="evidence" value="ECO:0007669"/>
    <property type="project" value="UniProtKB-ARBA"/>
</dbReference>
<dbReference type="Pfam" id="PF04183">
    <property type="entry name" value="IucA_IucC"/>
    <property type="match status" value="1"/>
</dbReference>
<dbReference type="InterPro" id="IPR037455">
    <property type="entry name" value="LucA/IucC-like"/>
</dbReference>
<dbReference type="Proteomes" id="UP000256562">
    <property type="component" value="Unassembled WGS sequence"/>
</dbReference>
<comment type="caution">
    <text evidence="5">The sequence shown here is derived from an EMBL/GenBank/DDBJ whole genome shotgun (WGS) entry which is preliminary data.</text>
</comment>
<dbReference type="Pfam" id="PF06276">
    <property type="entry name" value="FhuF"/>
    <property type="match status" value="1"/>
</dbReference>